<dbReference type="GO" id="GO:0006355">
    <property type="term" value="P:regulation of DNA-templated transcription"/>
    <property type="evidence" value="ECO:0007669"/>
    <property type="project" value="UniProtKB-ARBA"/>
</dbReference>
<dbReference type="PRINTS" id="PR00455">
    <property type="entry name" value="HTHTETR"/>
</dbReference>
<dbReference type="Proteomes" id="UP000256541">
    <property type="component" value="Unassembled WGS sequence"/>
</dbReference>
<dbReference type="OrthoDB" id="4726108at2"/>
<dbReference type="PANTHER" id="PTHR30328">
    <property type="entry name" value="TRANSCRIPTIONAL REPRESSOR"/>
    <property type="match status" value="1"/>
</dbReference>
<sequence>MRVRDPEAKQRRLLDAALTEFGERGLEGARIDALAARAECSSGLVYTYFGSKDGLFDAVMEDISTQMVDQIPLMPEDLPEYAVRLYDAHAANPDVGRFVSWYQLERREAGAASMAAELITDEKTGRIAAAQRAGILSSRLTPAEIVLAVQTIARTWFTLPAATLAALEPTGSDEARREIVRRTVAALLAAP</sequence>
<dbReference type="SUPFAM" id="SSF48498">
    <property type="entry name" value="Tetracyclin repressor-like, C-terminal domain"/>
    <property type="match status" value="1"/>
</dbReference>
<proteinExistence type="predicted"/>
<comment type="caution">
    <text evidence="4">The sequence shown here is derived from an EMBL/GenBank/DDBJ whole genome shotgun (WGS) entry which is preliminary data.</text>
</comment>
<dbReference type="InterPro" id="IPR009057">
    <property type="entry name" value="Homeodomain-like_sf"/>
</dbReference>
<dbReference type="GO" id="GO:0003677">
    <property type="term" value="F:DNA binding"/>
    <property type="evidence" value="ECO:0007669"/>
    <property type="project" value="UniProtKB-UniRule"/>
</dbReference>
<accession>A0A3E0VW96</accession>
<keyword evidence="1 2" id="KW-0238">DNA-binding</keyword>
<protein>
    <recommendedName>
        <fullName evidence="3">HTH tetR-type domain-containing protein</fullName>
    </recommendedName>
</protein>
<dbReference type="Gene3D" id="1.10.357.10">
    <property type="entry name" value="Tetracycline Repressor, domain 2"/>
    <property type="match status" value="1"/>
</dbReference>
<organism evidence="4 5">
    <name type="scientific">Subtercola boreus</name>
    <dbReference type="NCBI Taxonomy" id="120213"/>
    <lineage>
        <taxon>Bacteria</taxon>
        <taxon>Bacillati</taxon>
        <taxon>Actinomycetota</taxon>
        <taxon>Actinomycetes</taxon>
        <taxon>Micrococcales</taxon>
        <taxon>Microbacteriaceae</taxon>
        <taxon>Subtercola</taxon>
    </lineage>
</organism>
<dbReference type="PROSITE" id="PS50977">
    <property type="entry name" value="HTH_TETR_2"/>
    <property type="match status" value="1"/>
</dbReference>
<evidence type="ECO:0000256" key="2">
    <source>
        <dbReference type="PROSITE-ProRule" id="PRU00335"/>
    </source>
</evidence>
<dbReference type="SUPFAM" id="SSF46689">
    <property type="entry name" value="Homeodomain-like"/>
    <property type="match status" value="1"/>
</dbReference>
<gene>
    <name evidence="4" type="ORF">B7R22_14040</name>
</gene>
<feature type="domain" description="HTH tetR-type" evidence="3">
    <location>
        <begin position="7"/>
        <end position="67"/>
    </location>
</feature>
<dbReference type="InterPro" id="IPR050109">
    <property type="entry name" value="HTH-type_TetR-like_transc_reg"/>
</dbReference>
<dbReference type="Pfam" id="PF00440">
    <property type="entry name" value="TetR_N"/>
    <property type="match status" value="1"/>
</dbReference>
<evidence type="ECO:0000313" key="4">
    <source>
        <dbReference type="EMBL" id="RFA13117.1"/>
    </source>
</evidence>
<reference evidence="4 5" key="1">
    <citation type="submission" date="2017-04" db="EMBL/GenBank/DDBJ databases">
        <title>Comparative genome analysis of Subtercola boreus.</title>
        <authorList>
            <person name="Cho Y.-J."/>
            <person name="Cho A."/>
            <person name="Kim O.-S."/>
            <person name="Lee J.-I."/>
        </authorList>
    </citation>
    <scope>NUCLEOTIDE SEQUENCE [LARGE SCALE GENOMIC DNA]</scope>
    <source>
        <strain evidence="4 5">P27479</strain>
    </source>
</reference>
<dbReference type="InterPro" id="IPR041467">
    <property type="entry name" value="Sco4008_C"/>
</dbReference>
<dbReference type="Pfam" id="PF17926">
    <property type="entry name" value="TetR_C_21"/>
    <property type="match status" value="1"/>
</dbReference>
<name>A0A3E0VW96_9MICO</name>
<dbReference type="PANTHER" id="PTHR30328:SF54">
    <property type="entry name" value="HTH-TYPE TRANSCRIPTIONAL REPRESSOR SCO4008"/>
    <property type="match status" value="1"/>
</dbReference>
<dbReference type="RefSeq" id="WP_116412354.1">
    <property type="nucleotide sequence ID" value="NZ_NBXB01000037.1"/>
</dbReference>
<evidence type="ECO:0000313" key="5">
    <source>
        <dbReference type="Proteomes" id="UP000256541"/>
    </source>
</evidence>
<dbReference type="AlphaFoldDB" id="A0A3E0VW96"/>
<evidence type="ECO:0000256" key="1">
    <source>
        <dbReference type="ARBA" id="ARBA00023125"/>
    </source>
</evidence>
<dbReference type="InterPro" id="IPR001647">
    <property type="entry name" value="HTH_TetR"/>
</dbReference>
<feature type="DNA-binding region" description="H-T-H motif" evidence="2">
    <location>
        <begin position="30"/>
        <end position="49"/>
    </location>
</feature>
<dbReference type="InterPro" id="IPR036271">
    <property type="entry name" value="Tet_transcr_reg_TetR-rel_C_sf"/>
</dbReference>
<dbReference type="EMBL" id="NBXB01000037">
    <property type="protein sequence ID" value="RFA13117.1"/>
    <property type="molecule type" value="Genomic_DNA"/>
</dbReference>
<evidence type="ECO:0000259" key="3">
    <source>
        <dbReference type="PROSITE" id="PS50977"/>
    </source>
</evidence>